<dbReference type="CDD" id="cd00160">
    <property type="entry name" value="RhoGEF"/>
    <property type="match status" value="1"/>
</dbReference>
<feature type="region of interest" description="Disordered" evidence="2">
    <location>
        <begin position="511"/>
        <end position="607"/>
    </location>
</feature>
<feature type="compositionally biased region" description="Polar residues" evidence="2">
    <location>
        <begin position="511"/>
        <end position="520"/>
    </location>
</feature>
<keyword evidence="1" id="KW-0597">Phosphoprotein</keyword>
<feature type="compositionally biased region" description="Basic and acidic residues" evidence="2">
    <location>
        <begin position="569"/>
        <end position="581"/>
    </location>
</feature>
<dbReference type="SMART" id="SM00233">
    <property type="entry name" value="PH"/>
    <property type="match status" value="1"/>
</dbReference>
<dbReference type="InterPro" id="IPR043324">
    <property type="entry name" value="PH_PLEKHG1_G2_G3"/>
</dbReference>
<feature type="compositionally biased region" description="Basic and acidic residues" evidence="2">
    <location>
        <begin position="797"/>
        <end position="809"/>
    </location>
</feature>
<dbReference type="InterPro" id="IPR055251">
    <property type="entry name" value="SOS1_NGEF_PH"/>
</dbReference>
<dbReference type="SUPFAM" id="SSF50729">
    <property type="entry name" value="PH domain-like"/>
    <property type="match status" value="1"/>
</dbReference>
<dbReference type="CDD" id="cd13243">
    <property type="entry name" value="PH_PLEKHG1_G2_G3"/>
    <property type="match status" value="1"/>
</dbReference>
<protein>
    <recommendedName>
        <fullName evidence="7">Pleckstrin homology domain-containing family G member 3</fullName>
    </recommendedName>
</protein>
<accession>A0AAV7MLL2</accession>
<keyword evidence="6" id="KW-1185">Reference proteome</keyword>
<proteinExistence type="predicted"/>
<gene>
    <name evidence="5" type="ORF">NDU88_001824</name>
</gene>
<dbReference type="PANTHER" id="PTHR45924:SF4">
    <property type="entry name" value="PLECKSTRIN HOMOLOGY DOMAIN-CONTAINING FAMILY G MEMBER 3"/>
    <property type="match status" value="1"/>
</dbReference>
<feature type="domain" description="PH" evidence="3">
    <location>
        <begin position="321"/>
        <end position="419"/>
    </location>
</feature>
<dbReference type="GO" id="GO:2000114">
    <property type="term" value="P:regulation of establishment of cell polarity"/>
    <property type="evidence" value="ECO:0007669"/>
    <property type="project" value="TreeGrafter"/>
</dbReference>
<dbReference type="InterPro" id="IPR001849">
    <property type="entry name" value="PH_domain"/>
</dbReference>
<feature type="compositionally biased region" description="Acidic residues" evidence="2">
    <location>
        <begin position="555"/>
        <end position="566"/>
    </location>
</feature>
<dbReference type="GO" id="GO:0031267">
    <property type="term" value="F:small GTPase binding"/>
    <property type="evidence" value="ECO:0007669"/>
    <property type="project" value="TreeGrafter"/>
</dbReference>
<dbReference type="InterPro" id="IPR000219">
    <property type="entry name" value="DH_dom"/>
</dbReference>
<evidence type="ECO:0000256" key="2">
    <source>
        <dbReference type="SAM" id="MobiDB-lite"/>
    </source>
</evidence>
<feature type="compositionally biased region" description="Polar residues" evidence="2">
    <location>
        <begin position="787"/>
        <end position="796"/>
    </location>
</feature>
<dbReference type="PROSITE" id="PS50003">
    <property type="entry name" value="PH_DOMAIN"/>
    <property type="match status" value="1"/>
</dbReference>
<dbReference type="Proteomes" id="UP001066276">
    <property type="component" value="Chromosome 9"/>
</dbReference>
<dbReference type="Gene3D" id="2.30.29.30">
    <property type="entry name" value="Pleckstrin-homology domain (PH domain)/Phosphotyrosine-binding domain (PTB)"/>
    <property type="match status" value="1"/>
</dbReference>
<dbReference type="InterPro" id="IPR035899">
    <property type="entry name" value="DBL_dom_sf"/>
</dbReference>
<feature type="compositionally biased region" description="Basic and acidic residues" evidence="2">
    <location>
        <begin position="967"/>
        <end position="985"/>
    </location>
</feature>
<evidence type="ECO:0000313" key="5">
    <source>
        <dbReference type="EMBL" id="KAJ1104412.1"/>
    </source>
</evidence>
<feature type="region of interest" description="Disordered" evidence="2">
    <location>
        <begin position="787"/>
        <end position="809"/>
    </location>
</feature>
<feature type="region of interest" description="Disordered" evidence="2">
    <location>
        <begin position="458"/>
        <end position="484"/>
    </location>
</feature>
<evidence type="ECO:0000256" key="1">
    <source>
        <dbReference type="ARBA" id="ARBA00022553"/>
    </source>
</evidence>
<comment type="caution">
    <text evidence="5">The sequence shown here is derived from an EMBL/GenBank/DDBJ whole genome shotgun (WGS) entry which is preliminary data.</text>
</comment>
<reference evidence="5" key="1">
    <citation type="journal article" date="2022" name="bioRxiv">
        <title>Sequencing and chromosome-scale assembly of the giantPleurodeles waltlgenome.</title>
        <authorList>
            <person name="Brown T."/>
            <person name="Elewa A."/>
            <person name="Iarovenko S."/>
            <person name="Subramanian E."/>
            <person name="Araus A.J."/>
            <person name="Petzold A."/>
            <person name="Susuki M."/>
            <person name="Suzuki K.-i.T."/>
            <person name="Hayashi T."/>
            <person name="Toyoda A."/>
            <person name="Oliveira C."/>
            <person name="Osipova E."/>
            <person name="Leigh N.D."/>
            <person name="Simon A."/>
            <person name="Yun M.H."/>
        </authorList>
    </citation>
    <scope>NUCLEOTIDE SEQUENCE</scope>
    <source>
        <strain evidence="5">20211129_DDA</strain>
        <tissue evidence="5">Liver</tissue>
    </source>
</reference>
<dbReference type="EMBL" id="JANPWB010000013">
    <property type="protein sequence ID" value="KAJ1104412.1"/>
    <property type="molecule type" value="Genomic_DNA"/>
</dbReference>
<dbReference type="GO" id="GO:0005829">
    <property type="term" value="C:cytosol"/>
    <property type="evidence" value="ECO:0007669"/>
    <property type="project" value="UniProtKB-ARBA"/>
</dbReference>
<dbReference type="Gene3D" id="1.20.900.10">
    <property type="entry name" value="Dbl homology (DH) domain"/>
    <property type="match status" value="1"/>
</dbReference>
<dbReference type="SMART" id="SM00325">
    <property type="entry name" value="RhoGEF"/>
    <property type="match status" value="1"/>
</dbReference>
<feature type="region of interest" description="Disordered" evidence="2">
    <location>
        <begin position="873"/>
        <end position="893"/>
    </location>
</feature>
<dbReference type="FunFam" id="1.20.900.10:FF:000019">
    <property type="entry name" value="Pleckstrin homology domain-containing family G member 1"/>
    <property type="match status" value="1"/>
</dbReference>
<evidence type="ECO:0008006" key="7">
    <source>
        <dbReference type="Google" id="ProtNLM"/>
    </source>
</evidence>
<feature type="compositionally biased region" description="Polar residues" evidence="2">
    <location>
        <begin position="878"/>
        <end position="888"/>
    </location>
</feature>
<dbReference type="InterPro" id="IPR011993">
    <property type="entry name" value="PH-like_dom_sf"/>
</dbReference>
<dbReference type="PROSITE" id="PS50010">
    <property type="entry name" value="DH_2"/>
    <property type="match status" value="1"/>
</dbReference>
<feature type="region of interest" description="Disordered" evidence="2">
    <location>
        <begin position="77"/>
        <end position="98"/>
    </location>
</feature>
<organism evidence="5 6">
    <name type="scientific">Pleurodeles waltl</name>
    <name type="common">Iberian ribbed newt</name>
    <dbReference type="NCBI Taxonomy" id="8319"/>
    <lineage>
        <taxon>Eukaryota</taxon>
        <taxon>Metazoa</taxon>
        <taxon>Chordata</taxon>
        <taxon>Craniata</taxon>
        <taxon>Vertebrata</taxon>
        <taxon>Euteleostomi</taxon>
        <taxon>Amphibia</taxon>
        <taxon>Batrachia</taxon>
        <taxon>Caudata</taxon>
        <taxon>Salamandroidea</taxon>
        <taxon>Salamandridae</taxon>
        <taxon>Pleurodelinae</taxon>
        <taxon>Pleurodeles</taxon>
    </lineage>
</organism>
<sequence>MSIATSLSTDVSDSDRPISLVSTASSDSLPNSHCLLENSSAGSSMTHVLPTSSQNRRQDALEALEYDNHHVDNVTFPKVNQTHNNNNNTGNPRGLRVSSSHSPFASKVAVITHKLSYVERVVVEIVETERMYVRDLRSIVEDYLGAIIDTPELLIKPEQVSDLFGNIEDIYELNSELLQDLDSCDNDPVAVASCFVEKSQYFDVYTQYCTNYPNSVAALTECMRSKLLAKFFRDRQEMLKHSLPLGSYLLKPVQRILKYHLLLQEIAKHFDMEEEGYEVVEEAIGTMTGVAWYINDMKRKHEHAVRLQEIQSLLLNWKGSDLTTYGELVLEGTFRIQRARNERTLFLFYRALFITKKRGDHFAYQTHIPCSSLMLIESTRESLCFTITHYKNNKQQYNIQVRTVEEKRLWTHHIKELILENHHAIIPQKAKEAILEMDALYPTRYKYSPERVKKVISTEDPAVQARQGRRQSEPSKHILKHVNDKVHLKHADSEGTLLDIGDLLQPSTISLVSSHGQSDSPPEGEVNGLSPRKDSPEQINLRDTSTKDMGAELPASDEEDEDEILLGDDQSREIGELELTKGSKRQRSQSSDEAENHQSLSVLPPDEAAPAIEMATFLEDKTLPESEKSDEMPCDLKLNTLQEKSVLTQPEGIKSNSAVDIHDPVEHGETENPEDIKTLSSEDEEDIITQEPGSILPPSVLDHASIIAERFTNSLSRRSSMALDDGKYIGCLTPRMSSRSGSTKSLDCIDKQHHTSSSDAHNCSSPRDNPGEAGTIFSPCFSPLKTTGSPSLGSPNETDRPVFKRKDSTLSKQDRLLLDKIKGYYDHAESNDAAFSIKRRESLSYIPAGVVRNSVFKFNSLPRAETKLEVTVRKRKSSSASETNSTGGSRPASWAYSEVPIYNSDQVNPLVSYPKENADQAKQSTFADQLPITDAEFKPPSQMFKVWEEMERAHNDPIAEHCGSFSEGERGKTSTNPEHKQKGDHFSGNIENGFDLHEPLLIIEDSDLSTINEESPVPSPESNSPCQTLPTKLSHNVTVDGQDTNMFQPVKLHPKILQYTKILEGDLNDKVKSKVYQLARKYSQRIKSNKPVIQRHVKELEEDFKKNILASLQEEKHMDVKGKRKPSVLSLPSYDHVIIQEHSSWTPPSGCSSNEKPFKQFSFSPSISPAVVSPGRSSCRSPLSPLETEKFHWPDVRELRSKYTSKQGPSRVKSPPVNRSHSVPDSIADHYPRDSASIPYPVLKDPIGRSCSMNICQMSDLPLQTPKEGIRHNNIKTEPHKKLSGVASLNPRLVKCPSEGLHKNSQQNQETDGSYYVSAEAPLENDKKVIVMERLCNRDLLENPESGVPSMEQDDSYVHIRSPTSREKISVKAVIERCKAYQESEEYAQREAIQEEEAKSQNSMNIPSDQKGTSVQLMWEDNQSLVKNLRKKFQTLSSSS</sequence>
<feature type="compositionally biased region" description="Basic and acidic residues" evidence="2">
    <location>
        <begin position="1385"/>
        <end position="1399"/>
    </location>
</feature>
<feature type="compositionally biased region" description="Polar residues" evidence="2">
    <location>
        <begin position="1400"/>
        <end position="1414"/>
    </location>
</feature>
<dbReference type="PANTHER" id="PTHR45924">
    <property type="entry name" value="FI17866P1"/>
    <property type="match status" value="1"/>
</dbReference>
<feature type="compositionally biased region" description="Basic and acidic residues" evidence="2">
    <location>
        <begin position="470"/>
        <end position="484"/>
    </location>
</feature>
<dbReference type="Pfam" id="PF22697">
    <property type="entry name" value="SOS1_NGEF_PH"/>
    <property type="match status" value="1"/>
</dbReference>
<feature type="compositionally biased region" description="Low complexity" evidence="2">
    <location>
        <begin position="80"/>
        <end position="91"/>
    </location>
</feature>
<dbReference type="SUPFAM" id="SSF48065">
    <property type="entry name" value="DBL homology domain (DH-domain)"/>
    <property type="match status" value="1"/>
</dbReference>
<feature type="region of interest" description="Disordered" evidence="2">
    <location>
        <begin position="1385"/>
        <end position="1414"/>
    </location>
</feature>
<dbReference type="GO" id="GO:0005085">
    <property type="term" value="F:guanyl-nucleotide exchange factor activity"/>
    <property type="evidence" value="ECO:0007669"/>
    <property type="project" value="InterPro"/>
</dbReference>
<feature type="region of interest" description="Disordered" evidence="2">
    <location>
        <begin position="959"/>
        <end position="985"/>
    </location>
</feature>
<feature type="region of interest" description="Disordered" evidence="2">
    <location>
        <begin position="1202"/>
        <end position="1235"/>
    </location>
</feature>
<dbReference type="Pfam" id="PF00621">
    <property type="entry name" value="RhoGEF"/>
    <property type="match status" value="1"/>
</dbReference>
<name>A0AAV7MLL2_PLEWA</name>
<feature type="domain" description="DH" evidence="4">
    <location>
        <begin position="117"/>
        <end position="297"/>
    </location>
</feature>
<evidence type="ECO:0000313" key="6">
    <source>
        <dbReference type="Proteomes" id="UP001066276"/>
    </source>
</evidence>
<evidence type="ECO:0000259" key="4">
    <source>
        <dbReference type="PROSITE" id="PS50010"/>
    </source>
</evidence>
<evidence type="ECO:0000259" key="3">
    <source>
        <dbReference type="PROSITE" id="PS50003"/>
    </source>
</evidence>